<dbReference type="PANTHER" id="PTHR11732">
    <property type="entry name" value="ALDO/KETO REDUCTASE"/>
    <property type="match status" value="1"/>
</dbReference>
<dbReference type="Proteomes" id="UP000245768">
    <property type="component" value="Unassembled WGS sequence"/>
</dbReference>
<dbReference type="InterPro" id="IPR018170">
    <property type="entry name" value="Aldo/ket_reductase_CS"/>
</dbReference>
<dbReference type="GO" id="GO:0016616">
    <property type="term" value="F:oxidoreductase activity, acting on the CH-OH group of donors, NAD or NADP as acceptor"/>
    <property type="evidence" value="ECO:0007669"/>
    <property type="project" value="UniProtKB-ARBA"/>
</dbReference>
<gene>
    <name evidence="6" type="ORF">FA10DRAFT_186650</name>
</gene>
<proteinExistence type="predicted"/>
<evidence type="ECO:0000259" key="5">
    <source>
        <dbReference type="Pfam" id="PF00248"/>
    </source>
</evidence>
<dbReference type="OrthoDB" id="5945798at2759"/>
<dbReference type="PIRSF" id="PIRSF000097">
    <property type="entry name" value="AKR"/>
    <property type="match status" value="1"/>
</dbReference>
<dbReference type="PROSITE" id="PS00798">
    <property type="entry name" value="ALDOKETO_REDUCTASE_1"/>
    <property type="match status" value="1"/>
</dbReference>
<evidence type="ECO:0000256" key="2">
    <source>
        <dbReference type="PIRSR" id="PIRSR000097-1"/>
    </source>
</evidence>
<evidence type="ECO:0000256" key="4">
    <source>
        <dbReference type="PIRSR" id="PIRSR000097-3"/>
    </source>
</evidence>
<dbReference type="InParanoid" id="A0A316YHB3"/>
<reference evidence="6" key="1">
    <citation type="journal article" date="2018" name="Mol. Biol. Evol.">
        <title>Broad Genomic Sampling Reveals a Smut Pathogenic Ancestry of the Fungal Clade Ustilaginomycotina.</title>
        <authorList>
            <person name="Kijpornyongpan T."/>
            <person name="Mondo S.J."/>
            <person name="Barry K."/>
            <person name="Sandor L."/>
            <person name="Lee J."/>
            <person name="Lipzen A."/>
            <person name="Pangilinan J."/>
            <person name="LaButti K."/>
            <person name="Hainaut M."/>
            <person name="Henrissat B."/>
            <person name="Grigoriev I.V."/>
            <person name="Spatafora J.W."/>
            <person name="Aime M.C."/>
        </authorList>
    </citation>
    <scope>NUCLEOTIDE SEQUENCE [LARGE SCALE GENOMIC DNA]</scope>
    <source>
        <strain evidence="6">MCA 4198</strain>
    </source>
</reference>
<feature type="site" description="Lowers pKa of active site Tyr" evidence="4">
    <location>
        <position position="81"/>
    </location>
</feature>
<dbReference type="InterPro" id="IPR023210">
    <property type="entry name" value="NADP_OxRdtase_dom"/>
</dbReference>
<accession>A0A316YHB3</accession>
<evidence type="ECO:0000256" key="3">
    <source>
        <dbReference type="PIRSR" id="PIRSR000097-2"/>
    </source>
</evidence>
<dbReference type="RefSeq" id="XP_025374691.1">
    <property type="nucleotide sequence ID" value="XM_025518349.1"/>
</dbReference>
<dbReference type="EMBL" id="KZ819640">
    <property type="protein sequence ID" value="PWN87493.1"/>
    <property type="molecule type" value="Genomic_DNA"/>
</dbReference>
<dbReference type="Pfam" id="PF00248">
    <property type="entry name" value="Aldo_ket_red"/>
    <property type="match status" value="1"/>
</dbReference>
<feature type="active site" description="Proton donor" evidence="2">
    <location>
        <position position="56"/>
    </location>
</feature>
<name>A0A316YHB3_9BASI</name>
<dbReference type="GeneID" id="37040265"/>
<evidence type="ECO:0000313" key="6">
    <source>
        <dbReference type="EMBL" id="PWN87493.1"/>
    </source>
</evidence>
<dbReference type="PRINTS" id="PR00069">
    <property type="entry name" value="ALDKETRDTASE"/>
</dbReference>
<keyword evidence="7" id="KW-1185">Reference proteome</keyword>
<dbReference type="PROSITE" id="PS51257">
    <property type="entry name" value="PROKAR_LIPOPROTEIN"/>
    <property type="match status" value="1"/>
</dbReference>
<dbReference type="InterPro" id="IPR036812">
    <property type="entry name" value="NAD(P)_OxRdtase_dom_sf"/>
</dbReference>
<keyword evidence="1" id="KW-0560">Oxidoreductase</keyword>
<dbReference type="CDD" id="cd19071">
    <property type="entry name" value="AKR_AKR1-5-like"/>
    <property type="match status" value="1"/>
</dbReference>
<dbReference type="AlphaFoldDB" id="A0A316YHB3"/>
<feature type="binding site" evidence="3">
    <location>
        <position position="112"/>
    </location>
    <ligand>
        <name>substrate</name>
    </ligand>
</feature>
<dbReference type="InterPro" id="IPR020471">
    <property type="entry name" value="AKR"/>
</dbReference>
<evidence type="ECO:0000256" key="1">
    <source>
        <dbReference type="ARBA" id="ARBA00023002"/>
    </source>
</evidence>
<protein>
    <submittedName>
        <fullName evidence="6">Putative GCY1-galactose-induced protein of aldo/keto reductase family</fullName>
    </submittedName>
</protein>
<dbReference type="Gene3D" id="3.20.20.100">
    <property type="entry name" value="NADP-dependent oxidoreductase domain"/>
    <property type="match status" value="1"/>
</dbReference>
<dbReference type="SUPFAM" id="SSF51430">
    <property type="entry name" value="NAD(P)-linked oxidoreductase"/>
    <property type="match status" value="1"/>
</dbReference>
<dbReference type="STRING" id="215250.A0A316YHB3"/>
<evidence type="ECO:0000313" key="7">
    <source>
        <dbReference type="Proteomes" id="UP000245768"/>
    </source>
</evidence>
<feature type="domain" description="NADP-dependent oxidoreductase" evidence="5">
    <location>
        <begin position="19"/>
        <end position="280"/>
    </location>
</feature>
<dbReference type="FunFam" id="3.20.20.100:FF:000002">
    <property type="entry name" value="2,5-diketo-D-gluconic acid reductase A"/>
    <property type="match status" value="1"/>
</dbReference>
<organism evidence="6 7">
    <name type="scientific">Acaromyces ingoldii</name>
    <dbReference type="NCBI Taxonomy" id="215250"/>
    <lineage>
        <taxon>Eukaryota</taxon>
        <taxon>Fungi</taxon>
        <taxon>Dikarya</taxon>
        <taxon>Basidiomycota</taxon>
        <taxon>Ustilaginomycotina</taxon>
        <taxon>Exobasidiomycetes</taxon>
        <taxon>Exobasidiales</taxon>
        <taxon>Cryptobasidiaceae</taxon>
        <taxon>Acaromyces</taxon>
    </lineage>
</organism>
<sequence>MAKLHTFKLNTGTLMPSVGMGCWRGQPGLGPDKELMRSLKLAIQAGYRHLDTASMYQNEADIGQIIKESGVARSDFFLTTKLGLSMHDNVEKAIDESLDKLDTPYVDLYLMHWPQGRDSNGDAYGDGTGKGKGPTFQETWAAMEEKCFKTGKAKAIGVSNFSVQNLEKLLQTAKVVPAVNQVECHPYLPELELEAYCREKGIHLTNYSPFGASHLPIHADKDIVAIAAEKNVSPGQVALSWAVQHGHSACPKSANEKRMKENLELIKLSDVEMKRIDDISKLDPTRRTRLNVLACDEKTGLVFGWTLKQLGWDIGFKTLGVPGIVE</sequence>